<accession>A0AC35G125</accession>
<proteinExistence type="predicted"/>
<protein>
    <submittedName>
        <fullName evidence="2">Ribosomal protein L4</fullName>
    </submittedName>
</protein>
<evidence type="ECO:0000313" key="1">
    <source>
        <dbReference type="Proteomes" id="UP000887580"/>
    </source>
</evidence>
<sequence length="131" mass="14998">MRYFNTDFSKLSSICEGTDAETCSKPFKKHISQIYVLPQRKLASCLIPKNMSTMFRALMCYLLDPQKFIRQNKKFSSYATMNICHNATRKSTGGKAPRKQLATIAGRRSIPETGSVKKPHRYRPGTHMGRY</sequence>
<dbReference type="Proteomes" id="UP000887580">
    <property type="component" value="Unplaced"/>
</dbReference>
<reference evidence="2" key="1">
    <citation type="submission" date="2022-11" db="UniProtKB">
        <authorList>
            <consortium name="WormBaseParasite"/>
        </authorList>
    </citation>
    <scope>IDENTIFICATION</scope>
</reference>
<evidence type="ECO:0000313" key="2">
    <source>
        <dbReference type="WBParaSite" id="PS1159_v2.g22988.t1"/>
    </source>
</evidence>
<dbReference type="WBParaSite" id="PS1159_v2.g22988.t1">
    <property type="protein sequence ID" value="PS1159_v2.g22988.t1"/>
    <property type="gene ID" value="PS1159_v2.g22988"/>
</dbReference>
<name>A0AC35G125_9BILA</name>
<organism evidence="1 2">
    <name type="scientific">Panagrolaimus sp. PS1159</name>
    <dbReference type="NCBI Taxonomy" id="55785"/>
    <lineage>
        <taxon>Eukaryota</taxon>
        <taxon>Metazoa</taxon>
        <taxon>Ecdysozoa</taxon>
        <taxon>Nematoda</taxon>
        <taxon>Chromadorea</taxon>
        <taxon>Rhabditida</taxon>
        <taxon>Tylenchina</taxon>
        <taxon>Panagrolaimomorpha</taxon>
        <taxon>Panagrolaimoidea</taxon>
        <taxon>Panagrolaimidae</taxon>
        <taxon>Panagrolaimus</taxon>
    </lineage>
</organism>